<feature type="compositionally biased region" description="Basic residues" evidence="1">
    <location>
        <begin position="425"/>
        <end position="436"/>
    </location>
</feature>
<feature type="compositionally biased region" description="Low complexity" evidence="1">
    <location>
        <begin position="723"/>
        <end position="732"/>
    </location>
</feature>
<name>A0A4Y9YQW6_9AGAM</name>
<feature type="compositionally biased region" description="Basic residues" evidence="1">
    <location>
        <begin position="405"/>
        <end position="414"/>
    </location>
</feature>
<dbReference type="STRING" id="205917.A0A4Y9YQW6"/>
<dbReference type="Proteomes" id="UP000298327">
    <property type="component" value="Unassembled WGS sequence"/>
</dbReference>
<evidence type="ECO:0000313" key="3">
    <source>
        <dbReference type="Proteomes" id="UP000298327"/>
    </source>
</evidence>
<comment type="caution">
    <text evidence="2">The sequence shown here is derived from an EMBL/GenBank/DDBJ whole genome shotgun (WGS) entry which is preliminary data.</text>
</comment>
<sequence>MVYPISCFLDLRADQQRVSGGSTCNAPHRYSTGCKPPGQADRCPPPIYTFQLRVRPAIFFLPAPITICDWFAPSRLSAFVLLSIPPPHYYTLSYNLCIFHSRVELGMPGSRFTVLAALCSIATVSLVPTPVDAAAINLRTPAESGSISHSSSFVQTRSDSAAASPSAHHATQGSTAKSVPVIPLPQPVSDGSDSDDGDKKSVKGKGKEKNTGDNSGSSSGSGKGKSKGKGNSQDDDGDDEGGDDDSKSAKKEKKGKDKDRRWDPFGPLLQVGDFRIGDKRSPAPSVPQHQHDSRFHFEPLRDLLRIGRNRDGPHSRPLVQVGAHNGRRDPHHGHRPEVIVKGNDDHVHYRREVEAREPIHGRRHHRPDPRDPELDAREPHHRHPKIIVTGDHDDVHVRRSPEPHHGHHRHHHHDKRETDIEAREPHRHHGHHHHHDKREADVEAREPHSRHHAKIIISGDHDDVKLHHRAPEPEPHHGHGKIVVSGDNDHVHVPRHHHHDHYGHGEVIVSGNDDHVHVGRSILIAGEQGQAYVVAHGRARSEPQKGFRVGGNLWKRDSSMQSQGVPGRIDIVSPVINKSEGERIASLVLAPADATSITASATNSTSSSPADGAPFVLNASQNNQTQIYLVPVPPSDSSSAPDFLAASSNSSSPLSPNEMLVTLQLPVFDPKSATIVPFCATFDPNPPKPAPLTAQACEGSGMSSGGNSTAPAVASGLNMTSVDNSSGGDSTTYGGGNLGTYDSGANSTDSASNSTAPADTKHTSQFFAYNKLTGVVRPMWFNGMDDGTDDGSSGQGGTDSVFDEPEDGSMGDSGEAPDEGVAAVDPPTPQSAVMASVTDVQSADSEPDATPAEINAAPPSPSESGDSSKYATPQNVSLVFMPAAPELGVVPFAMPDAATTTADVTYTSTYTSTSTATQSITMTLTPTPASSATDSYSLTTSTSSTPFTDAAYSSAISSTASGYPSQSLSSTSQFADAAYPSAASSTTKSGYPSQSLSATTQLGDAAYSSSISSTTTSGYPSQSLSATSQFADAAYFSAFSSTMTSGYPSQSDSTTTQLADAAYSSATSSSTSSGSPSQTVSATPSSPAYGYNAGYGSANGYDSYSYTYDYTYSYTYGPGGSSDTASSSATSTPALAFGVAATSDSTTATATPSSDSTFSALPSSSQTQSTASTTSSDDGSLGTLDVQVVAPHIAATAASSDPAVSAASSSSSAEAPGMTPVSTAPYEWMFMPDGKDAQVQSGGAPVLP</sequence>
<reference evidence="2 3" key="1">
    <citation type="submission" date="2019-02" db="EMBL/GenBank/DDBJ databases">
        <title>Genome sequencing of the rare red list fungi Dentipellis fragilis.</title>
        <authorList>
            <person name="Buettner E."/>
            <person name="Kellner H."/>
        </authorList>
    </citation>
    <scope>NUCLEOTIDE SEQUENCE [LARGE SCALE GENOMIC DNA]</scope>
    <source>
        <strain evidence="2 3">DSM 105465</strain>
    </source>
</reference>
<feature type="compositionally biased region" description="Low complexity" evidence="1">
    <location>
        <begin position="1199"/>
        <end position="1215"/>
    </location>
</feature>
<feature type="region of interest" description="Disordered" evidence="1">
    <location>
        <begin position="783"/>
        <end position="870"/>
    </location>
</feature>
<dbReference type="EMBL" id="SEOQ01000354">
    <property type="protein sequence ID" value="TFY64976.1"/>
    <property type="molecule type" value="Genomic_DNA"/>
</dbReference>
<feature type="region of interest" description="Disordered" evidence="1">
    <location>
        <begin position="690"/>
        <end position="735"/>
    </location>
</feature>
<accession>A0A4Y9YQW6</accession>
<feature type="compositionally biased region" description="Polar residues" evidence="1">
    <location>
        <begin position="830"/>
        <end position="844"/>
    </location>
</feature>
<feature type="compositionally biased region" description="Basic and acidic residues" evidence="1">
    <location>
        <begin position="244"/>
        <end position="263"/>
    </location>
</feature>
<evidence type="ECO:0000256" key="1">
    <source>
        <dbReference type="SAM" id="MobiDB-lite"/>
    </source>
</evidence>
<dbReference type="OrthoDB" id="3362371at2759"/>
<feature type="compositionally biased region" description="Polar residues" evidence="1">
    <location>
        <begin position="143"/>
        <end position="157"/>
    </location>
</feature>
<feature type="region of interest" description="Disordered" evidence="1">
    <location>
        <begin position="143"/>
        <end position="291"/>
    </location>
</feature>
<feature type="region of interest" description="Disordered" evidence="1">
    <location>
        <begin position="1199"/>
        <end position="1225"/>
    </location>
</feature>
<dbReference type="AlphaFoldDB" id="A0A4Y9YQW6"/>
<proteinExistence type="predicted"/>
<feature type="compositionally biased region" description="Basic and acidic residues" evidence="1">
    <location>
        <begin position="390"/>
        <end position="404"/>
    </location>
</feature>
<feature type="compositionally biased region" description="Basic and acidic residues" evidence="1">
    <location>
        <begin position="437"/>
        <end position="447"/>
    </location>
</feature>
<feature type="region of interest" description="Disordered" evidence="1">
    <location>
        <begin position="347"/>
        <end position="451"/>
    </location>
</feature>
<feature type="compositionally biased region" description="Basic and acidic residues" evidence="1">
    <location>
        <begin position="197"/>
        <end position="211"/>
    </location>
</feature>
<feature type="compositionally biased region" description="Basic and acidic residues" evidence="1">
    <location>
        <begin position="368"/>
        <end position="378"/>
    </location>
</feature>
<feature type="compositionally biased region" description="Acidic residues" evidence="1">
    <location>
        <begin position="233"/>
        <end position="243"/>
    </location>
</feature>
<feature type="compositionally biased region" description="Basic and acidic residues" evidence="1">
    <location>
        <begin position="415"/>
        <end position="424"/>
    </location>
</feature>
<gene>
    <name evidence="2" type="ORF">EVG20_g5756</name>
</gene>
<evidence type="ECO:0000313" key="2">
    <source>
        <dbReference type="EMBL" id="TFY64976.1"/>
    </source>
</evidence>
<organism evidence="2 3">
    <name type="scientific">Dentipellis fragilis</name>
    <dbReference type="NCBI Taxonomy" id="205917"/>
    <lineage>
        <taxon>Eukaryota</taxon>
        <taxon>Fungi</taxon>
        <taxon>Dikarya</taxon>
        <taxon>Basidiomycota</taxon>
        <taxon>Agaricomycotina</taxon>
        <taxon>Agaricomycetes</taxon>
        <taxon>Russulales</taxon>
        <taxon>Hericiaceae</taxon>
        <taxon>Dentipellis</taxon>
    </lineage>
</organism>
<feature type="compositionally biased region" description="Basic and acidic residues" evidence="1">
    <location>
        <begin position="347"/>
        <end position="360"/>
    </location>
</feature>
<feature type="compositionally biased region" description="Low complexity" evidence="1">
    <location>
        <begin position="158"/>
        <end position="170"/>
    </location>
</feature>
<keyword evidence="3" id="KW-1185">Reference proteome</keyword>
<feature type="region of interest" description="Disordered" evidence="1">
    <location>
        <begin position="1066"/>
        <end position="1086"/>
    </location>
</feature>
<protein>
    <submittedName>
        <fullName evidence="2">Uncharacterized protein</fullName>
    </submittedName>
</protein>
<feature type="region of interest" description="Disordered" evidence="1">
    <location>
        <begin position="1145"/>
        <end position="1182"/>
    </location>
</feature>